<organism evidence="1 2">
    <name type="scientific">Aspergillus sclerotiicarbonarius (strain CBS 121057 / IBT 28362)</name>
    <dbReference type="NCBI Taxonomy" id="1448318"/>
    <lineage>
        <taxon>Eukaryota</taxon>
        <taxon>Fungi</taxon>
        <taxon>Dikarya</taxon>
        <taxon>Ascomycota</taxon>
        <taxon>Pezizomycotina</taxon>
        <taxon>Eurotiomycetes</taxon>
        <taxon>Eurotiomycetidae</taxon>
        <taxon>Eurotiales</taxon>
        <taxon>Aspergillaceae</taxon>
        <taxon>Aspergillus</taxon>
        <taxon>Aspergillus subgen. Circumdati</taxon>
    </lineage>
</organism>
<name>A0A319FNE2_ASPSB</name>
<dbReference type="GO" id="GO:0033540">
    <property type="term" value="P:fatty acid beta-oxidation using acyl-CoA oxidase"/>
    <property type="evidence" value="ECO:0007669"/>
    <property type="project" value="TreeGrafter"/>
</dbReference>
<keyword evidence="2" id="KW-1185">Reference proteome</keyword>
<proteinExistence type="predicted"/>
<dbReference type="EMBL" id="KZ826317">
    <property type="protein sequence ID" value="PYI11763.1"/>
    <property type="molecule type" value="Genomic_DNA"/>
</dbReference>
<dbReference type="InterPro" id="IPR009100">
    <property type="entry name" value="AcylCoA_DH/oxidase_NM_dom_sf"/>
</dbReference>
<sequence length="550" mass="60555">MHNVPPDTASLASSPLFQPIYGASRLESLERSYQRAIAIGKHYRLTTADIHTLSERFWASHMDALMLVDIAAYYILSIQWNLVAGTIAPFVEGRPDLKPLMESLLTMEVFGDFMLTELDHGLDAKNLETTATRQPDGSFVLHTPRPGAAKFMPPTMPIVNVPRVGLVMARLIVDDEDRGIRAFVVPLNDGRTMCRGVTSVLLPAMKGGDALDHALTSFNKVSLPADAMLGSLAKPAQMRQHFLALIHRVGVGALSANLVLVPGLKLATRVPIISFRTQQLPILHALAHTAMIQPFATELISRFCDSTNSPSDRQAIGVICKAVFIQHGQQSFASLIERCGAQGMFDHNQLFNLEGHIRALSIMEGDVLVLCIRLATELLLGRCSVPAARHPCSLLARHEAGLLAENRDLLRTMPHGHRSEKYNNLILPRCRPLVEAIGHRMAYDAALDAGVDRDLLSLYEAGVVQLDASWYVEHGLLSRMEIVSMEEQAADAILPRLEGVLDRLEPQVHCTAPLGSASRWGEFLDQLTVYKGESGYRRSEAAEDRRGRLT</sequence>
<dbReference type="VEuPathDB" id="FungiDB:BO78DRAFT_457610"/>
<protein>
    <submittedName>
        <fullName evidence="1">Acyl-CoA dehydrogenase NM domain-like protein</fullName>
    </submittedName>
</protein>
<dbReference type="GO" id="GO:0005504">
    <property type="term" value="F:fatty acid binding"/>
    <property type="evidence" value="ECO:0007669"/>
    <property type="project" value="TreeGrafter"/>
</dbReference>
<dbReference type="Proteomes" id="UP000248423">
    <property type="component" value="Unassembled WGS sequence"/>
</dbReference>
<dbReference type="InterPro" id="IPR046373">
    <property type="entry name" value="Acyl-CoA_Oxase/DH_mid-dom_sf"/>
</dbReference>
<dbReference type="PANTHER" id="PTHR10909:SF382">
    <property type="entry name" value="ACYL-COENZYME A OXIDASE"/>
    <property type="match status" value="1"/>
</dbReference>
<dbReference type="GO" id="GO:0055088">
    <property type="term" value="P:lipid homeostasis"/>
    <property type="evidence" value="ECO:0007669"/>
    <property type="project" value="TreeGrafter"/>
</dbReference>
<dbReference type="GO" id="GO:0005777">
    <property type="term" value="C:peroxisome"/>
    <property type="evidence" value="ECO:0007669"/>
    <property type="project" value="InterPro"/>
</dbReference>
<reference evidence="1 2" key="1">
    <citation type="submission" date="2018-02" db="EMBL/GenBank/DDBJ databases">
        <title>The genomes of Aspergillus section Nigri reveals drivers in fungal speciation.</title>
        <authorList>
            <consortium name="DOE Joint Genome Institute"/>
            <person name="Vesth T.C."/>
            <person name="Nybo J."/>
            <person name="Theobald S."/>
            <person name="Brandl J."/>
            <person name="Frisvad J.C."/>
            <person name="Nielsen K.F."/>
            <person name="Lyhne E.K."/>
            <person name="Kogle M.E."/>
            <person name="Kuo A."/>
            <person name="Riley R."/>
            <person name="Clum A."/>
            <person name="Nolan M."/>
            <person name="Lipzen A."/>
            <person name="Salamov A."/>
            <person name="Henrissat B."/>
            <person name="Wiebenga A."/>
            <person name="De vries R.P."/>
            <person name="Grigoriev I.V."/>
            <person name="Mortensen U.H."/>
            <person name="Andersen M.R."/>
            <person name="Baker S.E."/>
        </authorList>
    </citation>
    <scope>NUCLEOTIDE SEQUENCE [LARGE SCALE GENOMIC DNA]</scope>
    <source>
        <strain evidence="1 2">CBS 121057</strain>
    </source>
</reference>
<dbReference type="STRING" id="1448318.A0A319FNE2"/>
<dbReference type="SUPFAM" id="SSF47203">
    <property type="entry name" value="Acyl-CoA dehydrogenase C-terminal domain-like"/>
    <property type="match status" value="1"/>
</dbReference>
<dbReference type="Gene3D" id="1.20.140.10">
    <property type="entry name" value="Butyryl-CoA Dehydrogenase, subunit A, domain 3"/>
    <property type="match status" value="1"/>
</dbReference>
<dbReference type="InterPro" id="IPR012258">
    <property type="entry name" value="Acyl-CoA_oxidase"/>
</dbReference>
<accession>A0A319FNE2</accession>
<dbReference type="InterPro" id="IPR036250">
    <property type="entry name" value="AcylCo_DH-like_C"/>
</dbReference>
<gene>
    <name evidence="1" type="ORF">BO78DRAFT_457610</name>
</gene>
<dbReference type="GO" id="GO:0003997">
    <property type="term" value="F:acyl-CoA oxidase activity"/>
    <property type="evidence" value="ECO:0007669"/>
    <property type="project" value="InterPro"/>
</dbReference>
<dbReference type="PANTHER" id="PTHR10909">
    <property type="entry name" value="ELECTRON TRANSPORT OXIDOREDUCTASE"/>
    <property type="match status" value="1"/>
</dbReference>
<dbReference type="OrthoDB" id="538336at2759"/>
<evidence type="ECO:0000313" key="2">
    <source>
        <dbReference type="Proteomes" id="UP000248423"/>
    </source>
</evidence>
<dbReference type="AlphaFoldDB" id="A0A319FNE2"/>
<evidence type="ECO:0000313" key="1">
    <source>
        <dbReference type="EMBL" id="PYI11763.1"/>
    </source>
</evidence>
<dbReference type="SUPFAM" id="SSF56645">
    <property type="entry name" value="Acyl-CoA dehydrogenase NM domain-like"/>
    <property type="match status" value="1"/>
</dbReference>
<dbReference type="GO" id="GO:0071949">
    <property type="term" value="F:FAD binding"/>
    <property type="evidence" value="ECO:0007669"/>
    <property type="project" value="InterPro"/>
</dbReference>
<dbReference type="Gene3D" id="2.40.110.10">
    <property type="entry name" value="Butyryl-CoA Dehydrogenase, subunit A, domain 2"/>
    <property type="match status" value="1"/>
</dbReference>